<evidence type="ECO:0000256" key="6">
    <source>
        <dbReference type="ARBA" id="ARBA00022918"/>
    </source>
</evidence>
<reference evidence="8 9" key="2">
    <citation type="submission" date="2018-11" db="EMBL/GenBank/DDBJ databases">
        <authorList>
            <consortium name="Pathogen Informatics"/>
        </authorList>
    </citation>
    <scope>NUCLEOTIDE SEQUENCE [LARGE SCALE GENOMIC DNA]</scope>
    <source>
        <strain evidence="8">Dakar</strain>
        <strain evidence="9">Dakar, Senegal</strain>
    </source>
</reference>
<evidence type="ECO:0000256" key="2">
    <source>
        <dbReference type="ARBA" id="ARBA00022695"/>
    </source>
</evidence>
<dbReference type="GO" id="GO:0016787">
    <property type="term" value="F:hydrolase activity"/>
    <property type="evidence" value="ECO:0007669"/>
    <property type="project" value="UniProtKB-KW"/>
</dbReference>
<dbReference type="SUPFAM" id="SSF56672">
    <property type="entry name" value="DNA/RNA polymerases"/>
    <property type="match status" value="1"/>
</dbReference>
<gene>
    <name evidence="8" type="ORF">SCUD_LOCUS13170</name>
</gene>
<keyword evidence="3" id="KW-0540">Nuclease</keyword>
<dbReference type="Gene3D" id="3.10.20.370">
    <property type="match status" value="1"/>
</dbReference>
<dbReference type="InterPro" id="IPR050951">
    <property type="entry name" value="Retrovirus_Pol_polyprotein"/>
</dbReference>
<evidence type="ECO:0000256" key="1">
    <source>
        <dbReference type="ARBA" id="ARBA00022679"/>
    </source>
</evidence>
<evidence type="ECO:0000256" key="3">
    <source>
        <dbReference type="ARBA" id="ARBA00022722"/>
    </source>
</evidence>
<accession>A0A183KDS8</accession>
<keyword evidence="9" id="KW-1185">Reference proteome</keyword>
<name>A0A183KDS8_9TREM</name>
<dbReference type="CDD" id="cd09274">
    <property type="entry name" value="RNase_HI_RT_Ty3"/>
    <property type="match status" value="1"/>
</dbReference>
<dbReference type="WBParaSite" id="SCUD_0001317301-mRNA-1">
    <property type="protein sequence ID" value="SCUD_0001317301-mRNA-1"/>
    <property type="gene ID" value="SCUD_0001317301"/>
</dbReference>
<evidence type="ECO:0000256" key="4">
    <source>
        <dbReference type="ARBA" id="ARBA00022759"/>
    </source>
</evidence>
<evidence type="ECO:0000313" key="9">
    <source>
        <dbReference type="Proteomes" id="UP000279833"/>
    </source>
</evidence>
<keyword evidence="4" id="KW-0255">Endonuclease</keyword>
<keyword evidence="2" id="KW-0548">Nucleotidyltransferase</keyword>
<keyword evidence="5" id="KW-0378">Hydrolase</keyword>
<dbReference type="GO" id="GO:0003964">
    <property type="term" value="F:RNA-directed DNA polymerase activity"/>
    <property type="evidence" value="ECO:0007669"/>
    <property type="project" value="UniProtKB-KW"/>
</dbReference>
<keyword evidence="6" id="KW-0695">RNA-directed DNA polymerase</keyword>
<evidence type="ECO:0000256" key="5">
    <source>
        <dbReference type="ARBA" id="ARBA00022801"/>
    </source>
</evidence>
<dbReference type="Pfam" id="PF17917">
    <property type="entry name" value="RT_RNaseH"/>
    <property type="match status" value="1"/>
</dbReference>
<evidence type="ECO:0000259" key="7">
    <source>
        <dbReference type="Pfam" id="PF17917"/>
    </source>
</evidence>
<reference evidence="10" key="1">
    <citation type="submission" date="2016-06" db="UniProtKB">
        <authorList>
            <consortium name="WormBaseParasite"/>
        </authorList>
    </citation>
    <scope>IDENTIFICATION</scope>
</reference>
<dbReference type="PANTHER" id="PTHR37984">
    <property type="entry name" value="PROTEIN CBG26694"/>
    <property type="match status" value="1"/>
</dbReference>
<feature type="domain" description="Reverse transcriptase RNase H-like" evidence="7">
    <location>
        <begin position="24"/>
        <end position="122"/>
    </location>
</feature>
<dbReference type="InterPro" id="IPR041373">
    <property type="entry name" value="RT_RNaseH"/>
</dbReference>
<dbReference type="STRING" id="6186.A0A183KDS8"/>
<dbReference type="AlphaFoldDB" id="A0A183KDS8"/>
<organism evidence="10">
    <name type="scientific">Schistosoma curassoni</name>
    <dbReference type="NCBI Taxonomy" id="6186"/>
    <lineage>
        <taxon>Eukaryota</taxon>
        <taxon>Metazoa</taxon>
        <taxon>Spiralia</taxon>
        <taxon>Lophotrochozoa</taxon>
        <taxon>Platyhelminthes</taxon>
        <taxon>Trematoda</taxon>
        <taxon>Digenea</taxon>
        <taxon>Strigeidida</taxon>
        <taxon>Schistosomatoidea</taxon>
        <taxon>Schistosomatidae</taxon>
        <taxon>Schistosoma</taxon>
    </lineage>
</organism>
<evidence type="ECO:0000313" key="8">
    <source>
        <dbReference type="EMBL" id="VDP51602.1"/>
    </source>
</evidence>
<dbReference type="EMBL" id="UZAK01035672">
    <property type="protein sequence ID" value="VDP51602.1"/>
    <property type="molecule type" value="Genomic_DNA"/>
</dbReference>
<dbReference type="GO" id="GO:0004519">
    <property type="term" value="F:endonuclease activity"/>
    <property type="evidence" value="ECO:0007669"/>
    <property type="project" value="UniProtKB-KW"/>
</dbReference>
<dbReference type="Proteomes" id="UP000279833">
    <property type="component" value="Unassembled WGS sequence"/>
</dbReference>
<dbReference type="InterPro" id="IPR043502">
    <property type="entry name" value="DNA/RNA_pol_sf"/>
</dbReference>
<sequence length="188" mass="21375">MMNYRTAIYPITCFDFDGKDVHSVLITDASPVVIGAVLEQEGRPVICVSRKLTVTKQGYSQTQREALAVFWSVKGLHKYLFGRKFTNVTDHEALKFIYHPEKSLTRSSAAMVQRRSIALSAYDYTVQHISAKQIQHVDYILRHSLQDRPEILGKAHMLVARENADICHQLKNHPSKWTHGHGLAENSC</sequence>
<evidence type="ECO:0000313" key="10">
    <source>
        <dbReference type="WBParaSite" id="SCUD_0001317301-mRNA-1"/>
    </source>
</evidence>
<dbReference type="PANTHER" id="PTHR37984:SF5">
    <property type="entry name" value="PROTEIN NYNRIN-LIKE"/>
    <property type="match status" value="1"/>
</dbReference>
<protein>
    <submittedName>
        <fullName evidence="10">RT_RNaseH domain-containing protein</fullName>
    </submittedName>
</protein>
<proteinExistence type="predicted"/>
<keyword evidence="1" id="KW-0808">Transferase</keyword>